<feature type="transmembrane region" description="Helical" evidence="1">
    <location>
        <begin position="190"/>
        <end position="207"/>
    </location>
</feature>
<feature type="transmembrane region" description="Helical" evidence="1">
    <location>
        <begin position="219"/>
        <end position="238"/>
    </location>
</feature>
<feature type="transmembrane region" description="Helical" evidence="1">
    <location>
        <begin position="128"/>
        <end position="153"/>
    </location>
</feature>
<keyword evidence="1" id="KW-0812">Transmembrane</keyword>
<dbReference type="RefSeq" id="WP_069639335.1">
    <property type="nucleotide sequence ID" value="NZ_JAFBEZ010000012.1"/>
</dbReference>
<evidence type="ECO:0000256" key="1">
    <source>
        <dbReference type="SAM" id="Phobius"/>
    </source>
</evidence>
<keyword evidence="3" id="KW-1185">Reference proteome</keyword>
<dbReference type="InterPro" id="IPR008875">
    <property type="entry name" value="TraX"/>
</dbReference>
<dbReference type="OrthoDB" id="9781069at2"/>
<feature type="transmembrane region" description="Helical" evidence="1">
    <location>
        <begin position="98"/>
        <end position="116"/>
    </location>
</feature>
<dbReference type="EMBL" id="MIKC01000005">
    <property type="protein sequence ID" value="OEG23351.1"/>
    <property type="molecule type" value="Genomic_DNA"/>
</dbReference>
<organism evidence="2 3">
    <name type="scientific">Enterococcus ureilyticus</name>
    <dbReference type="NCBI Taxonomy" id="1131292"/>
    <lineage>
        <taxon>Bacteria</taxon>
        <taxon>Bacillati</taxon>
        <taxon>Bacillota</taxon>
        <taxon>Bacilli</taxon>
        <taxon>Lactobacillales</taxon>
        <taxon>Enterococcaceae</taxon>
        <taxon>Enterococcus</taxon>
    </lineage>
</organism>
<sequence>MNKKLDAFHLKVIAIVAMLLNHIGSGFKLYEYSDQLFFFTEFIGKLTFPIMAYLLVEGFHYTRNIKKYATRLAFFWIISIYPFHMLFYPDHPFSATELVNNIFFTLLMGLILITLYDKTENTAEHILLVIGFSFATVMSDWNLIGVLIIFGFYRIQNPNFKKIIPPVYAAGFLFLLLLIAYLISPSSVPWYELVSVLGILGTIPLLLHYNGQRGYSPNWVKWGFYLFYPLHMVILIIIRGML</sequence>
<evidence type="ECO:0000313" key="2">
    <source>
        <dbReference type="EMBL" id="OEG23351.1"/>
    </source>
</evidence>
<gene>
    <name evidence="2" type="ORF">BCR24_12595</name>
</gene>
<feature type="transmembrane region" description="Helical" evidence="1">
    <location>
        <begin position="165"/>
        <end position="183"/>
    </location>
</feature>
<keyword evidence="1" id="KW-0472">Membrane</keyword>
<dbReference type="Pfam" id="PF05857">
    <property type="entry name" value="TraX"/>
    <property type="match status" value="1"/>
</dbReference>
<name>A0A1E5HEH8_9ENTE</name>
<feature type="transmembrane region" description="Helical" evidence="1">
    <location>
        <begin position="36"/>
        <end position="56"/>
    </location>
</feature>
<keyword evidence="1" id="KW-1133">Transmembrane helix</keyword>
<dbReference type="AlphaFoldDB" id="A0A1E5HEH8"/>
<protein>
    <submittedName>
        <fullName evidence="2">Fimbrial assembly protein fimC</fullName>
    </submittedName>
</protein>
<evidence type="ECO:0000313" key="3">
    <source>
        <dbReference type="Proteomes" id="UP000094469"/>
    </source>
</evidence>
<feature type="transmembrane region" description="Helical" evidence="1">
    <location>
        <begin position="68"/>
        <end position="86"/>
    </location>
</feature>
<feature type="transmembrane region" description="Helical" evidence="1">
    <location>
        <begin position="12"/>
        <end position="30"/>
    </location>
</feature>
<proteinExistence type="predicted"/>
<comment type="caution">
    <text evidence="2">The sequence shown here is derived from an EMBL/GenBank/DDBJ whole genome shotgun (WGS) entry which is preliminary data.</text>
</comment>
<dbReference type="Proteomes" id="UP000094469">
    <property type="component" value="Unassembled WGS sequence"/>
</dbReference>
<reference evidence="3" key="1">
    <citation type="submission" date="2016-09" db="EMBL/GenBank/DDBJ databases">
        <authorList>
            <person name="Gulvik C.A."/>
        </authorList>
    </citation>
    <scope>NUCLEOTIDE SEQUENCE [LARGE SCALE GENOMIC DNA]</scope>
    <source>
        <strain evidence="3">LMG 26676</strain>
    </source>
</reference>
<accession>A0A1E5HEH8</accession>